<evidence type="ECO:0000313" key="2">
    <source>
        <dbReference type="Proteomes" id="UP000466966"/>
    </source>
</evidence>
<protein>
    <submittedName>
        <fullName evidence="1">Uncharacterized protein</fullName>
    </submittedName>
</protein>
<reference evidence="1 2" key="1">
    <citation type="submission" date="2019-12" db="EMBL/GenBank/DDBJ databases">
        <title>Genomic-based taxomic classification of the family Erythrobacteraceae.</title>
        <authorList>
            <person name="Xu L."/>
        </authorList>
    </citation>
    <scope>NUCLEOTIDE SEQUENCE [LARGE SCALE GENOMIC DNA]</scope>
    <source>
        <strain evidence="1 2">M0322</strain>
    </source>
</reference>
<accession>A0A844Z2E5</accession>
<dbReference type="Proteomes" id="UP000466966">
    <property type="component" value="Unassembled WGS sequence"/>
</dbReference>
<keyword evidence="2" id="KW-1185">Reference proteome</keyword>
<evidence type="ECO:0000313" key="1">
    <source>
        <dbReference type="EMBL" id="MXO72864.1"/>
    </source>
</evidence>
<gene>
    <name evidence="1" type="ORF">GRI99_14625</name>
</gene>
<sequence length="1364" mass="138384">MALYHLVNTLTNDAGDALVGYFVRLLDSTTGLPATLYADKDGTNPIEDVSGATNAAKTDETGLYSIYVEDGAYDIVFYDKNDINIDLRTIPDVPMFGGATAAQAAEDAATAEAAVAIVEAARDETVTAAESIAGAVDVVEEYASGGYSYHPIFGTRFKGRAIRDGVPIEIIDFELYWDPLKSGSSGDGSTHAEAVKTAAEVRAWIAANPGARTIGVNAGDGSKIRDMLDLAEPNTGNGSAQRSQISLVSYSVDGSQKLAHFTGLDPVPAVSWSAHGSIADAWQVSWTHAIYDTSKGSLRVFQTLNGKLQPLNRVQTEAETSTAGTFWYDNTLSAAGTETVVAHFWDDVDPTGEADGYAEITKRPYAFSGYHNCFVQGIAGFATGSNNGSLFMYTGGARGCFLEEGTLHNWVAGAVDFRGVLSFNCISSGNYFPAGVPAMQTAYAPDPQGATYTLTDCFAICDPDYYDNTDGGWNYAAAFYAHGSTGNVGHVVINGGGDNCAGWGSQAQAHTVTDYCVNRRGGNEWGLIGANMTVTGCLILDSKNGIDGTGTVYDVEGNAIISSAGPNIAPLRSSVPDARIVRNMVCHPSAYQRIILTAPGNPIIEENVLDGGGGSPVIELSSSPTGTMRLNKNYYLRPADPPGGDYPNLLQINGVNYADLADVQGLGYEADGGATDLDDIADAKFTSGQKPTPTALDVRFNTDSPVLTRQTEQLSQSAINALDDQVTTKIDRAACIAFVQDYAWYPVRVRLDATTIVMDGIPVGGTTGQVLAKASDADYDLEWVDQTGGGGGSGTVTSVSVATANGVSGTVANATTTPAITLSLGAITPTSVAASGNVTGANLSGTNTGDQDLSSYATTAAVAAGYQPRDGDLTAIAALTTATYGRSLLTLADAAAGRTSLGLGTAAVAATGDFAAASHVGSGGTAHANAVASGAAGFMTGADKAKLDGIASGATANTGTVTSVSGTGTVSGLTLTGTVTSSGSLTLGGTLSTNSTSISDFAEAVDDRVASLLVAGTNVTLTYNDAAGTLTIDAAGGGGSGTVTSVGMTVPTGFSVSGSPVTSSGTLAVTYAAGYQGYTSTEATKLAGIATGATANTGTVTSVGGTGTKNGLTLTGTVTTSGNLTLGGTLAINDADWSGTDLSLANGGTGASLSDPNADRIMFWDDSAGAVTWLTPGSGLSISGTTLTATGGGGGSAPDMIALSADYTLTSTTAVQKLFDTTTNGRLDLATGLYRFEALIAIDTMSATNGNMNIDILGAGSATLAGVHMFTNGLDNSSAINGSSTTRTGATALGANQFSVNVATSGTGTAISVQLTGYFRVTAAGTIVPSVALFTAAAAVVKAGTIFVCERIAGDADYSQGSWD</sequence>
<dbReference type="EMBL" id="WTYV01000006">
    <property type="protein sequence ID" value="MXO72864.1"/>
    <property type="molecule type" value="Genomic_DNA"/>
</dbReference>
<name>A0A844Z2E5_9SPHN</name>
<dbReference type="OrthoDB" id="7452702at2"/>
<dbReference type="RefSeq" id="WP_160772795.1">
    <property type="nucleotide sequence ID" value="NZ_WTYV01000006.1"/>
</dbReference>
<proteinExistence type="predicted"/>
<organism evidence="1 2">
    <name type="scientific">Alteraurantiacibacter buctensis</name>
    <dbReference type="NCBI Taxonomy" id="1503981"/>
    <lineage>
        <taxon>Bacteria</taxon>
        <taxon>Pseudomonadati</taxon>
        <taxon>Pseudomonadota</taxon>
        <taxon>Alphaproteobacteria</taxon>
        <taxon>Sphingomonadales</taxon>
        <taxon>Erythrobacteraceae</taxon>
        <taxon>Alteraurantiacibacter</taxon>
    </lineage>
</organism>
<comment type="caution">
    <text evidence="1">The sequence shown here is derived from an EMBL/GenBank/DDBJ whole genome shotgun (WGS) entry which is preliminary data.</text>
</comment>